<proteinExistence type="predicted"/>
<dbReference type="Proteomes" id="UP000640426">
    <property type="component" value="Unassembled WGS sequence"/>
</dbReference>
<organism evidence="2 3">
    <name type="scientific">Sphingomonas mollis</name>
    <dbReference type="NCBI Taxonomy" id="2795726"/>
    <lineage>
        <taxon>Bacteria</taxon>
        <taxon>Pseudomonadati</taxon>
        <taxon>Pseudomonadota</taxon>
        <taxon>Alphaproteobacteria</taxon>
        <taxon>Sphingomonadales</taxon>
        <taxon>Sphingomonadaceae</taxon>
        <taxon>Sphingomonas</taxon>
    </lineage>
</organism>
<gene>
    <name evidence="2" type="ORF">JAO74_07875</name>
</gene>
<comment type="caution">
    <text evidence="2">The sequence shown here is derived from an EMBL/GenBank/DDBJ whole genome shotgun (WGS) entry which is preliminary data.</text>
</comment>
<keyword evidence="3" id="KW-1185">Reference proteome</keyword>
<dbReference type="Gene3D" id="3.40.50.2000">
    <property type="entry name" value="Glycogen Phosphorylase B"/>
    <property type="match status" value="1"/>
</dbReference>
<reference evidence="3" key="1">
    <citation type="submission" date="2020-12" db="EMBL/GenBank/DDBJ databases">
        <title>Hymenobacter sp.</title>
        <authorList>
            <person name="Kim M.K."/>
        </authorList>
    </citation>
    <scope>NUCLEOTIDE SEQUENCE [LARGE SCALE GENOMIC DNA]</scope>
    <source>
        <strain evidence="3">BT553</strain>
    </source>
</reference>
<dbReference type="EMBL" id="JAELXS010000003">
    <property type="protein sequence ID" value="MBJ6121707.1"/>
    <property type="molecule type" value="Genomic_DNA"/>
</dbReference>
<evidence type="ECO:0000313" key="3">
    <source>
        <dbReference type="Proteomes" id="UP000640426"/>
    </source>
</evidence>
<protein>
    <submittedName>
        <fullName evidence="2">Glycosyltransferase</fullName>
    </submittedName>
</protein>
<evidence type="ECO:0000313" key="2">
    <source>
        <dbReference type="EMBL" id="MBJ6121707.1"/>
    </source>
</evidence>
<feature type="region of interest" description="Disordered" evidence="1">
    <location>
        <begin position="1"/>
        <end position="25"/>
    </location>
</feature>
<sequence length="320" mass="33697">MLLGTGLSGRTGDVPTIDLPDDRMPDDAFDGRDCSTSRPEALHYAPTDHDGIRRRIATVAGWIADACPALMIVDVSAEIAMLSRLASVPTVPVRLNGLRDDAPHRQMFAAADAILAPFHHELDDRGVTADVRAKTVYAPGLTPPPVVTGTNDRQVLVVIGRGGGTSNGEQWIAAARAVPDREWRVIGPCTITKDIPSNLSFSGWIDDPSAAIAAAGVIVGAAGDGIVSAVLQSGKPFVCIPEDRPFDEQRSKARGLAASAAAVVCPSIPEPDAWAQLIGQAEALDPAARTRLHDPHGPRHLADRLLQLADGHNSDGQRSA</sequence>
<accession>A0ABS0XNU1</accession>
<name>A0ABS0XNU1_9SPHN</name>
<dbReference type="SUPFAM" id="SSF53756">
    <property type="entry name" value="UDP-Glycosyltransferase/glycogen phosphorylase"/>
    <property type="match status" value="1"/>
</dbReference>
<evidence type="ECO:0000256" key="1">
    <source>
        <dbReference type="SAM" id="MobiDB-lite"/>
    </source>
</evidence>
<dbReference type="RefSeq" id="WP_199036697.1">
    <property type="nucleotide sequence ID" value="NZ_JAELXS010000003.1"/>
</dbReference>